<feature type="region of interest" description="Disordered" evidence="1">
    <location>
        <begin position="102"/>
        <end position="127"/>
    </location>
</feature>
<name>A0ABT2FUE3_9CORY</name>
<protein>
    <submittedName>
        <fullName evidence="2">DUF2218 domain-containing protein</fullName>
    </submittedName>
</protein>
<reference evidence="2 3" key="1">
    <citation type="submission" date="2022-08" db="EMBL/GenBank/DDBJ databases">
        <title>YIM 101645 draft genome.</title>
        <authorList>
            <person name="Chen X."/>
        </authorList>
    </citation>
    <scope>NUCLEOTIDE SEQUENCE [LARGE SCALE GENOMIC DNA]</scope>
    <source>
        <strain evidence="2 3">YIM 101645</strain>
    </source>
</reference>
<evidence type="ECO:0000313" key="3">
    <source>
        <dbReference type="Proteomes" id="UP001205965"/>
    </source>
</evidence>
<evidence type="ECO:0000256" key="1">
    <source>
        <dbReference type="SAM" id="MobiDB-lite"/>
    </source>
</evidence>
<comment type="caution">
    <text evidence="2">The sequence shown here is derived from an EMBL/GenBank/DDBJ whole genome shotgun (WGS) entry which is preliminary data.</text>
</comment>
<dbReference type="Gene3D" id="3.30.310.50">
    <property type="entry name" value="Alpha-D-phosphohexomutase, C-terminal domain"/>
    <property type="match status" value="1"/>
</dbReference>
<proteinExistence type="predicted"/>
<dbReference type="InterPro" id="IPR014543">
    <property type="entry name" value="UCP028291"/>
</dbReference>
<sequence length="127" mass="13550">MTASSTARVRCDRPGRYARSLANRFAQTAHTEWDSEQETGHMLFTWGLEGEVDMIAGDGVLLLHLVGPVEEIEQFEAMIGGSLVDIARGTGLEVVWKRAGGQEGTRWAAEAGAADSGEKEASSGAVD</sequence>
<evidence type="ECO:0000313" key="2">
    <source>
        <dbReference type="EMBL" id="MCS5478858.1"/>
    </source>
</evidence>
<keyword evidence="3" id="KW-1185">Reference proteome</keyword>
<organism evidence="2 3">
    <name type="scientific">Corynebacterium lemuris</name>
    <dbReference type="NCBI Taxonomy" id="1859292"/>
    <lineage>
        <taxon>Bacteria</taxon>
        <taxon>Bacillati</taxon>
        <taxon>Actinomycetota</taxon>
        <taxon>Actinomycetes</taxon>
        <taxon>Mycobacteriales</taxon>
        <taxon>Corynebacteriaceae</taxon>
        <taxon>Corynebacterium</taxon>
    </lineage>
</organism>
<accession>A0ABT2FUE3</accession>
<dbReference type="Proteomes" id="UP001205965">
    <property type="component" value="Unassembled WGS sequence"/>
</dbReference>
<gene>
    <name evidence="2" type="ORF">NYP18_04220</name>
</gene>
<dbReference type="RefSeq" id="WP_259426932.1">
    <property type="nucleotide sequence ID" value="NZ_JANWTC010000002.1"/>
</dbReference>
<dbReference type="EMBL" id="JANWTC010000002">
    <property type="protein sequence ID" value="MCS5478858.1"/>
    <property type="molecule type" value="Genomic_DNA"/>
</dbReference>
<dbReference type="Pfam" id="PF09981">
    <property type="entry name" value="DUF2218"/>
    <property type="match status" value="1"/>
</dbReference>